<feature type="domain" description="ABC transporter" evidence="5">
    <location>
        <begin position="2"/>
        <end position="236"/>
    </location>
</feature>
<name>H9UI41_SPIAZ</name>
<dbReference type="GO" id="GO:0016887">
    <property type="term" value="F:ATP hydrolysis activity"/>
    <property type="evidence" value="ECO:0007669"/>
    <property type="project" value="InterPro"/>
</dbReference>
<gene>
    <name evidence="6" type="ordered locus">Spiaf_1097</name>
</gene>
<dbReference type="KEGG" id="sfc:Spiaf_1097"/>
<dbReference type="HOGENOM" id="CLU_000604_2_2_12"/>
<proteinExistence type="inferred from homology"/>
<keyword evidence="2" id="KW-0813">Transport</keyword>
<reference evidence="7" key="1">
    <citation type="journal article" date="2013" name="Stand. Genomic Sci.">
        <title>Complete genome sequence of the halophilic bacterium Spirochaeta africana type strain (Z-7692(T)) from the alkaline Lake Magadi in the East African Rift.</title>
        <authorList>
            <person name="Liolos K."/>
            <person name="Abt B."/>
            <person name="Scheuner C."/>
            <person name="Teshima H."/>
            <person name="Held B."/>
            <person name="Lapidus A."/>
            <person name="Nolan M."/>
            <person name="Lucas S."/>
            <person name="Deshpande S."/>
            <person name="Cheng J.F."/>
            <person name="Tapia R."/>
            <person name="Goodwin L.A."/>
            <person name="Pitluck S."/>
            <person name="Pagani I."/>
            <person name="Ivanova N."/>
            <person name="Mavromatis K."/>
            <person name="Mikhailova N."/>
            <person name="Huntemann M."/>
            <person name="Pati A."/>
            <person name="Chen A."/>
            <person name="Palaniappan K."/>
            <person name="Land M."/>
            <person name="Rohde M."/>
            <person name="Tindall B.J."/>
            <person name="Detter J.C."/>
            <person name="Goker M."/>
            <person name="Bristow J."/>
            <person name="Eisen J.A."/>
            <person name="Markowitz V."/>
            <person name="Hugenholtz P."/>
            <person name="Woyke T."/>
            <person name="Klenk H.P."/>
            <person name="Kyrpides N.C."/>
        </authorList>
    </citation>
    <scope>NUCLEOTIDE SEQUENCE</scope>
    <source>
        <strain evidence="7">ATCC 700263 / DSM 8902 / Z-7692</strain>
    </source>
</reference>
<dbReference type="SUPFAM" id="SSF52540">
    <property type="entry name" value="P-loop containing nucleoside triphosphate hydrolases"/>
    <property type="match status" value="1"/>
</dbReference>
<dbReference type="RefSeq" id="WP_014455176.1">
    <property type="nucleotide sequence ID" value="NC_017098.1"/>
</dbReference>
<protein>
    <submittedName>
        <fullName evidence="6">ABC-type proline/glycine betaine transport system, ATPase component</fullName>
    </submittedName>
</protein>
<keyword evidence="7" id="KW-1185">Reference proteome</keyword>
<dbReference type="GO" id="GO:0015697">
    <property type="term" value="P:quaternary ammonium group transport"/>
    <property type="evidence" value="ECO:0007669"/>
    <property type="project" value="UniProtKB-ARBA"/>
</dbReference>
<dbReference type="PROSITE" id="PS00211">
    <property type="entry name" value="ABC_TRANSPORTER_1"/>
    <property type="match status" value="1"/>
</dbReference>
<accession>H9UI41</accession>
<sequence>MIELRNVSKRYGSVTALDGVSLVVPEGSVCVCIGPSGCGKSTTLKLVNRLLEPSDGEVLVNGQSVRSRSAVQLRREIGYVIQSVGLFPHMTVAENIGIVPRLFGRDAAWRRTRAEELLQLIGLDPGRYMQAYPAQLSGGEAQRIGVARALAANQPILLMDEPFGAVDPLNREVLQAEFLDLQRKLRKTILFVTHDLDEAIRMGDMIAIMNQGQVVQHDTPERILAQPASRFVADFVGVDRAIKRLVRFSVRDYLRPLPAAPSAGAAAAGAAAVNGRPETGTGAAAYGTGAAVAGTAATGSAAAASRDLLTGYHTLRDALSRLLSADLAHLPVYSLEGQQIGTVHLSDIRRITQEVAR</sequence>
<evidence type="ECO:0000256" key="3">
    <source>
        <dbReference type="ARBA" id="ARBA00022741"/>
    </source>
</evidence>
<evidence type="ECO:0000313" key="6">
    <source>
        <dbReference type="EMBL" id="AFG37184.1"/>
    </source>
</evidence>
<dbReference type="EMBL" id="CP003282">
    <property type="protein sequence ID" value="AFG37184.1"/>
    <property type="molecule type" value="Genomic_DNA"/>
</dbReference>
<dbReference type="Gene3D" id="3.40.50.300">
    <property type="entry name" value="P-loop containing nucleotide triphosphate hydrolases"/>
    <property type="match status" value="1"/>
</dbReference>
<evidence type="ECO:0000256" key="1">
    <source>
        <dbReference type="ARBA" id="ARBA00005417"/>
    </source>
</evidence>
<evidence type="ECO:0000259" key="5">
    <source>
        <dbReference type="PROSITE" id="PS50893"/>
    </source>
</evidence>
<dbReference type="Proteomes" id="UP000007383">
    <property type="component" value="Chromosome"/>
</dbReference>
<dbReference type="PROSITE" id="PS50893">
    <property type="entry name" value="ABC_TRANSPORTER_2"/>
    <property type="match status" value="1"/>
</dbReference>
<dbReference type="InterPro" id="IPR003593">
    <property type="entry name" value="AAA+_ATPase"/>
</dbReference>
<dbReference type="GO" id="GO:0005524">
    <property type="term" value="F:ATP binding"/>
    <property type="evidence" value="ECO:0007669"/>
    <property type="project" value="UniProtKB-KW"/>
</dbReference>
<keyword evidence="4" id="KW-0067">ATP-binding</keyword>
<dbReference type="STRING" id="889378.Spiaf_1097"/>
<evidence type="ECO:0000313" key="7">
    <source>
        <dbReference type="Proteomes" id="UP000007383"/>
    </source>
</evidence>
<dbReference type="SMART" id="SM00382">
    <property type="entry name" value="AAA"/>
    <property type="match status" value="1"/>
</dbReference>
<dbReference type="InterPro" id="IPR027417">
    <property type="entry name" value="P-loop_NTPase"/>
</dbReference>
<evidence type="ECO:0000256" key="2">
    <source>
        <dbReference type="ARBA" id="ARBA00022448"/>
    </source>
</evidence>
<dbReference type="eggNOG" id="COG1125">
    <property type="taxonomic scope" value="Bacteria"/>
</dbReference>
<comment type="similarity">
    <text evidence="1">Belongs to the ABC transporter superfamily.</text>
</comment>
<evidence type="ECO:0000256" key="4">
    <source>
        <dbReference type="ARBA" id="ARBA00022840"/>
    </source>
</evidence>
<dbReference type="FunFam" id="3.40.50.300:FF:000425">
    <property type="entry name" value="Probable ABC transporter, ATP-binding subunit"/>
    <property type="match status" value="1"/>
</dbReference>
<dbReference type="PANTHER" id="PTHR43117">
    <property type="entry name" value="OSMOPROTECTANT IMPORT ATP-BINDING PROTEIN OSMV"/>
    <property type="match status" value="1"/>
</dbReference>
<organism evidence="6 7">
    <name type="scientific">Spirochaeta africana (strain ATCC 700263 / DSM 8902 / Z-7692)</name>
    <dbReference type="NCBI Taxonomy" id="889378"/>
    <lineage>
        <taxon>Bacteria</taxon>
        <taxon>Pseudomonadati</taxon>
        <taxon>Spirochaetota</taxon>
        <taxon>Spirochaetia</taxon>
        <taxon>Spirochaetales</taxon>
        <taxon>Spirochaetaceae</taxon>
        <taxon>Spirochaeta</taxon>
    </lineage>
</organism>
<keyword evidence="3" id="KW-0547">Nucleotide-binding</keyword>
<dbReference type="OrthoDB" id="9772862at2"/>
<dbReference type="Pfam" id="PF00005">
    <property type="entry name" value="ABC_tran"/>
    <property type="match status" value="1"/>
</dbReference>
<dbReference type="InterPro" id="IPR017871">
    <property type="entry name" value="ABC_transporter-like_CS"/>
</dbReference>
<dbReference type="AlphaFoldDB" id="H9UI41"/>
<dbReference type="InterPro" id="IPR003439">
    <property type="entry name" value="ABC_transporter-like_ATP-bd"/>
</dbReference>
<dbReference type="PATRIC" id="fig|889378.3.peg.1098"/>
<dbReference type="PANTHER" id="PTHR43117:SF5">
    <property type="entry name" value="GLYCINE BETAINE UPTAKE SYSTEM ATP-BINDING PROTEIN YEHX"/>
    <property type="match status" value="1"/>
</dbReference>